<dbReference type="Pfam" id="PF09932">
    <property type="entry name" value="DUF2164"/>
    <property type="match status" value="1"/>
</dbReference>
<comment type="caution">
    <text evidence="1">The sequence shown here is derived from an EMBL/GenBank/DDBJ whole genome shotgun (WGS) entry which is preliminary data.</text>
</comment>
<dbReference type="RefSeq" id="WP_071061143.1">
    <property type="nucleotide sequence ID" value="NZ_MKIE01000001.1"/>
</dbReference>
<name>A0A1S1VAN6_9FIRM</name>
<dbReference type="InterPro" id="IPR018680">
    <property type="entry name" value="DUF2164"/>
</dbReference>
<dbReference type="EMBL" id="MKIE01000001">
    <property type="protein sequence ID" value="OHW63570.1"/>
    <property type="molecule type" value="Genomic_DNA"/>
</dbReference>
<proteinExistence type="predicted"/>
<reference evidence="1 2" key="1">
    <citation type="submission" date="2016-09" db="EMBL/GenBank/DDBJ databases">
        <title>Genome sequence of Eubacterium angustum.</title>
        <authorList>
            <person name="Poehlein A."/>
            <person name="Daniel R."/>
        </authorList>
    </citation>
    <scope>NUCLEOTIDE SEQUENCE [LARGE SCALE GENOMIC DNA]</scope>
    <source>
        <strain evidence="1 2">DSM 1989</strain>
    </source>
</reference>
<accession>A0A1S1VAN6</accession>
<dbReference type="Proteomes" id="UP000180254">
    <property type="component" value="Unassembled WGS sequence"/>
</dbReference>
<dbReference type="AlphaFoldDB" id="A0A1S1VAN6"/>
<organism evidence="1 2">
    <name type="scientific">Andreesenia angusta</name>
    <dbReference type="NCBI Taxonomy" id="39480"/>
    <lineage>
        <taxon>Bacteria</taxon>
        <taxon>Bacillati</taxon>
        <taxon>Bacillota</taxon>
        <taxon>Tissierellia</taxon>
        <taxon>Tissierellales</taxon>
        <taxon>Gottschalkiaceae</taxon>
        <taxon>Andreesenia</taxon>
    </lineage>
</organism>
<dbReference type="STRING" id="39480.EUAN_04340"/>
<evidence type="ECO:0008006" key="3">
    <source>
        <dbReference type="Google" id="ProtNLM"/>
    </source>
</evidence>
<evidence type="ECO:0000313" key="2">
    <source>
        <dbReference type="Proteomes" id="UP000180254"/>
    </source>
</evidence>
<keyword evidence="2" id="KW-1185">Reference proteome</keyword>
<protein>
    <recommendedName>
        <fullName evidence="3">DUF2164 domain-containing protein</fullName>
    </recommendedName>
</protein>
<evidence type="ECO:0000313" key="1">
    <source>
        <dbReference type="EMBL" id="OHW63570.1"/>
    </source>
</evidence>
<sequence length="75" mass="8682">MKNKIEFSKEVKAGMVSAIKKYFAEERDEELGDLASALILDFITEKLGPEFYNQGVYDSYNYMSERCEDLLSIQK</sequence>
<dbReference type="OrthoDB" id="573733at2"/>
<gene>
    <name evidence="1" type="ORF">EUAN_04340</name>
</gene>